<dbReference type="InterPro" id="IPR024311">
    <property type="entry name" value="Lipocalin-like"/>
</dbReference>
<accession>A0A1M6P333</accession>
<sequence>MKKLILTAISLVAISCSSDNNDDLPQPIENQIIGKWKLKTTTVLSGKDKTTVLNEYLPDACKQKSTYEFTDKKYIMNDYNSIGSECVLGSTTVDYTYNANDKTLKIGNETASVTELTSSTLVVLAFDDYDHNNDGVKDYLKYLYTK</sequence>
<reference evidence="3" key="1">
    <citation type="submission" date="2016-11" db="EMBL/GenBank/DDBJ databases">
        <authorList>
            <person name="Varghese N."/>
            <person name="Submissions S."/>
        </authorList>
    </citation>
    <scope>NUCLEOTIDE SEQUENCE [LARGE SCALE GENOMIC DNA]</scope>
    <source>
        <strain evidence="3">DSM 18016</strain>
    </source>
</reference>
<protein>
    <submittedName>
        <fullName evidence="2">Lipocalin-like domain-containing protein</fullName>
    </submittedName>
</protein>
<keyword evidence="3" id="KW-1185">Reference proteome</keyword>
<gene>
    <name evidence="2" type="ORF">SAMN05444371_0832</name>
</gene>
<dbReference type="Pfam" id="PF13648">
    <property type="entry name" value="Lipocalin_4"/>
    <property type="match status" value="1"/>
</dbReference>
<evidence type="ECO:0000313" key="2">
    <source>
        <dbReference type="EMBL" id="SHK02351.1"/>
    </source>
</evidence>
<name>A0A1M6P333_9FLAO</name>
<dbReference type="AlphaFoldDB" id="A0A1M6P333"/>
<dbReference type="PROSITE" id="PS51257">
    <property type="entry name" value="PROKAR_LIPOPROTEIN"/>
    <property type="match status" value="1"/>
</dbReference>
<dbReference type="EMBL" id="FRAM01000001">
    <property type="protein sequence ID" value="SHK02351.1"/>
    <property type="molecule type" value="Genomic_DNA"/>
</dbReference>
<evidence type="ECO:0000313" key="3">
    <source>
        <dbReference type="Proteomes" id="UP000184498"/>
    </source>
</evidence>
<organism evidence="2 3">
    <name type="scientific">Epilithonimonas mollis</name>
    <dbReference type="NCBI Taxonomy" id="216903"/>
    <lineage>
        <taxon>Bacteria</taxon>
        <taxon>Pseudomonadati</taxon>
        <taxon>Bacteroidota</taxon>
        <taxon>Flavobacteriia</taxon>
        <taxon>Flavobacteriales</taxon>
        <taxon>Weeksellaceae</taxon>
        <taxon>Chryseobacterium group</taxon>
        <taxon>Epilithonimonas</taxon>
    </lineage>
</organism>
<dbReference type="OrthoDB" id="1251683at2"/>
<proteinExistence type="predicted"/>
<evidence type="ECO:0000259" key="1">
    <source>
        <dbReference type="Pfam" id="PF13648"/>
    </source>
</evidence>
<feature type="domain" description="Lipocalin-like" evidence="1">
    <location>
        <begin position="32"/>
        <end position="123"/>
    </location>
</feature>
<dbReference type="RefSeq" id="WP_072996560.1">
    <property type="nucleotide sequence ID" value="NZ_FRAM01000001.1"/>
</dbReference>
<dbReference type="Proteomes" id="UP000184498">
    <property type="component" value="Unassembled WGS sequence"/>
</dbReference>